<evidence type="ECO:0000256" key="3">
    <source>
        <dbReference type="ARBA" id="ARBA00022490"/>
    </source>
</evidence>
<dbReference type="Proteomes" id="UP000198656">
    <property type="component" value="Unassembled WGS sequence"/>
</dbReference>
<dbReference type="AlphaFoldDB" id="A0A1G7RR19"/>
<evidence type="ECO:0000256" key="6">
    <source>
        <dbReference type="ARBA" id="ARBA00023306"/>
    </source>
</evidence>
<keyword evidence="4 7" id="KW-0132">Cell division</keyword>
<dbReference type="NCBIfam" id="TIGR03544">
    <property type="entry name" value="DivI1A_domain"/>
    <property type="match status" value="1"/>
</dbReference>
<dbReference type="OrthoDB" id="9815492at2"/>
<keyword evidence="6" id="KW-0131">Cell cycle</keyword>
<evidence type="ECO:0000256" key="1">
    <source>
        <dbReference type="ARBA" id="ARBA00004496"/>
    </source>
</evidence>
<reference evidence="8" key="1">
    <citation type="submission" date="2016-10" db="EMBL/GenBank/DDBJ databases">
        <authorList>
            <person name="Varghese N."/>
            <person name="Submissions S."/>
        </authorList>
    </citation>
    <scope>NUCLEOTIDE SEQUENCE [LARGE SCALE GENOMIC DNA]</scope>
    <source>
        <strain evidence="8">DSM 8344</strain>
    </source>
</reference>
<dbReference type="STRING" id="1121419.SAMN05443529_101165"/>
<organism evidence="7 8">
    <name type="scientific">Desulfosporosinus hippei DSM 8344</name>
    <dbReference type="NCBI Taxonomy" id="1121419"/>
    <lineage>
        <taxon>Bacteria</taxon>
        <taxon>Bacillati</taxon>
        <taxon>Bacillota</taxon>
        <taxon>Clostridia</taxon>
        <taxon>Eubacteriales</taxon>
        <taxon>Desulfitobacteriaceae</taxon>
        <taxon>Desulfosporosinus</taxon>
    </lineage>
</organism>
<dbReference type="GO" id="GO:0051301">
    <property type="term" value="P:cell division"/>
    <property type="evidence" value="ECO:0007669"/>
    <property type="project" value="UniProtKB-KW"/>
</dbReference>
<name>A0A1G7RR19_9FIRM</name>
<comment type="subcellular location">
    <subcellularLocation>
        <location evidence="1">Cytoplasm</location>
    </subcellularLocation>
</comment>
<keyword evidence="3" id="KW-0963">Cytoplasm</keyword>
<evidence type="ECO:0000256" key="2">
    <source>
        <dbReference type="ARBA" id="ARBA00009008"/>
    </source>
</evidence>
<dbReference type="PANTHER" id="PTHR35794">
    <property type="entry name" value="CELL DIVISION PROTEIN DIVIVA"/>
    <property type="match status" value="1"/>
</dbReference>
<dbReference type="GO" id="GO:0005737">
    <property type="term" value="C:cytoplasm"/>
    <property type="evidence" value="ECO:0007669"/>
    <property type="project" value="UniProtKB-SubCell"/>
</dbReference>
<dbReference type="InterPro" id="IPR019933">
    <property type="entry name" value="DivIVA_domain"/>
</dbReference>
<accession>A0A1G7RR19</accession>
<evidence type="ECO:0000313" key="8">
    <source>
        <dbReference type="Proteomes" id="UP000198656"/>
    </source>
</evidence>
<dbReference type="PANTHER" id="PTHR35794:SF2">
    <property type="entry name" value="CELL DIVISION PROTEIN DIVIVA"/>
    <property type="match status" value="1"/>
</dbReference>
<proteinExistence type="inferred from homology"/>
<evidence type="ECO:0000256" key="4">
    <source>
        <dbReference type="ARBA" id="ARBA00022618"/>
    </source>
</evidence>
<sequence length="153" mass="17975">MEMTPLDIRNKAFRKGIRGYQCEEVEKFLENVSQEFELAYTENFELREKTKELETEIGHYRQIENTLQQTLVLAQQTAEEVKESARQEAALILREAEHAKTIKVTEAQKKWEEIQEEIQGLARKRDLLRTQLKSFLIAHLDLETLQEKNEGIA</sequence>
<dbReference type="Pfam" id="PF05103">
    <property type="entry name" value="DivIVA"/>
    <property type="match status" value="1"/>
</dbReference>
<comment type="similarity">
    <text evidence="2">Belongs to the DivIVA family.</text>
</comment>
<dbReference type="EMBL" id="FNCP01000001">
    <property type="protein sequence ID" value="SDG13165.1"/>
    <property type="molecule type" value="Genomic_DNA"/>
</dbReference>
<evidence type="ECO:0000313" key="7">
    <source>
        <dbReference type="EMBL" id="SDG13165.1"/>
    </source>
</evidence>
<dbReference type="RefSeq" id="WP_092328684.1">
    <property type="nucleotide sequence ID" value="NZ_FNCP01000001.1"/>
</dbReference>
<keyword evidence="5" id="KW-0175">Coiled coil</keyword>
<dbReference type="Gene3D" id="6.10.250.660">
    <property type="match status" value="1"/>
</dbReference>
<gene>
    <name evidence="7" type="ORF">SAMN05443529_101165</name>
</gene>
<keyword evidence="8" id="KW-1185">Reference proteome</keyword>
<evidence type="ECO:0000256" key="5">
    <source>
        <dbReference type="ARBA" id="ARBA00023054"/>
    </source>
</evidence>
<protein>
    <submittedName>
        <fullName evidence="7">Cell division initiation protein</fullName>
    </submittedName>
</protein>
<dbReference type="InterPro" id="IPR007793">
    <property type="entry name" value="DivIVA_fam"/>
</dbReference>